<organism evidence="2 3">
    <name type="scientific">Dreissena polymorpha</name>
    <name type="common">Zebra mussel</name>
    <name type="synonym">Mytilus polymorpha</name>
    <dbReference type="NCBI Taxonomy" id="45954"/>
    <lineage>
        <taxon>Eukaryota</taxon>
        <taxon>Metazoa</taxon>
        <taxon>Spiralia</taxon>
        <taxon>Lophotrochozoa</taxon>
        <taxon>Mollusca</taxon>
        <taxon>Bivalvia</taxon>
        <taxon>Autobranchia</taxon>
        <taxon>Heteroconchia</taxon>
        <taxon>Euheterodonta</taxon>
        <taxon>Imparidentia</taxon>
        <taxon>Neoheterodontei</taxon>
        <taxon>Myida</taxon>
        <taxon>Dreissenoidea</taxon>
        <taxon>Dreissenidae</taxon>
        <taxon>Dreissena</taxon>
    </lineage>
</organism>
<reference evidence="2" key="2">
    <citation type="submission" date="2020-11" db="EMBL/GenBank/DDBJ databases">
        <authorList>
            <person name="McCartney M.A."/>
            <person name="Auch B."/>
            <person name="Kono T."/>
            <person name="Mallez S."/>
            <person name="Becker A."/>
            <person name="Gohl D.M."/>
            <person name="Silverstein K.A.T."/>
            <person name="Koren S."/>
            <person name="Bechman K.B."/>
            <person name="Herman A."/>
            <person name="Abrahante J.E."/>
            <person name="Garbe J."/>
        </authorList>
    </citation>
    <scope>NUCLEOTIDE SEQUENCE</scope>
    <source>
        <strain evidence="2">Duluth1</strain>
        <tissue evidence="2">Whole animal</tissue>
    </source>
</reference>
<dbReference type="Gene3D" id="1.10.238.10">
    <property type="entry name" value="EF-hand"/>
    <property type="match status" value="1"/>
</dbReference>
<evidence type="ECO:0000313" key="3">
    <source>
        <dbReference type="Proteomes" id="UP000828390"/>
    </source>
</evidence>
<dbReference type="OrthoDB" id="427950at2759"/>
<proteinExistence type="predicted"/>
<keyword evidence="1" id="KW-0106">Calcium</keyword>
<reference evidence="2" key="1">
    <citation type="journal article" date="2019" name="bioRxiv">
        <title>The Genome of the Zebra Mussel, Dreissena polymorpha: A Resource for Invasive Species Research.</title>
        <authorList>
            <person name="McCartney M.A."/>
            <person name="Auch B."/>
            <person name="Kono T."/>
            <person name="Mallez S."/>
            <person name="Zhang Y."/>
            <person name="Obille A."/>
            <person name="Becker A."/>
            <person name="Abrahante J.E."/>
            <person name="Garbe J."/>
            <person name="Badalamenti J.P."/>
            <person name="Herman A."/>
            <person name="Mangelson H."/>
            <person name="Liachko I."/>
            <person name="Sullivan S."/>
            <person name="Sone E.D."/>
            <person name="Koren S."/>
            <person name="Silverstein K.A.T."/>
            <person name="Beckman K.B."/>
            <person name="Gohl D.M."/>
        </authorList>
    </citation>
    <scope>NUCLEOTIDE SEQUENCE</scope>
    <source>
        <strain evidence="2">Duluth1</strain>
        <tissue evidence="2">Whole animal</tissue>
    </source>
</reference>
<dbReference type="InterPro" id="IPR018247">
    <property type="entry name" value="EF_Hand_1_Ca_BS"/>
</dbReference>
<evidence type="ECO:0008006" key="4">
    <source>
        <dbReference type="Google" id="ProtNLM"/>
    </source>
</evidence>
<sequence length="187" mass="21396">MADDMMLQKWTIAFKLLDFNKNDVLSIDDREACKRSFREIYQPDDTHSPVMMSHIDNFWAKSMFLTNEPDWSKIIQLDDFISSRRKAYEQDGKAVRNTIHQATMSFISAGDISGTGRLSFDEFKKLHEALNQKDEKFIKIMFDAIGPDADGRVSNVQISDFYTELTMGADSTKHKQYLAALAAAGFM</sequence>
<dbReference type="PROSITE" id="PS00018">
    <property type="entry name" value="EF_HAND_1"/>
    <property type="match status" value="1"/>
</dbReference>
<dbReference type="Proteomes" id="UP000828390">
    <property type="component" value="Unassembled WGS sequence"/>
</dbReference>
<accession>A0A9D4RCU4</accession>
<dbReference type="AlphaFoldDB" id="A0A9D4RCU4"/>
<comment type="caution">
    <text evidence="2">The sequence shown here is derived from an EMBL/GenBank/DDBJ whole genome shotgun (WGS) entry which is preliminary data.</text>
</comment>
<dbReference type="InterPro" id="IPR011992">
    <property type="entry name" value="EF-hand-dom_pair"/>
</dbReference>
<dbReference type="EMBL" id="JAIWYP010000002">
    <property type="protein sequence ID" value="KAH3863701.1"/>
    <property type="molecule type" value="Genomic_DNA"/>
</dbReference>
<keyword evidence="3" id="KW-1185">Reference proteome</keyword>
<dbReference type="SUPFAM" id="SSF47473">
    <property type="entry name" value="EF-hand"/>
    <property type="match status" value="1"/>
</dbReference>
<name>A0A9D4RCU4_DREPO</name>
<evidence type="ECO:0000256" key="1">
    <source>
        <dbReference type="ARBA" id="ARBA00022837"/>
    </source>
</evidence>
<evidence type="ECO:0000313" key="2">
    <source>
        <dbReference type="EMBL" id="KAH3863701.1"/>
    </source>
</evidence>
<protein>
    <recommendedName>
        <fullName evidence="4">Sarcoplasmic calcium-binding protein</fullName>
    </recommendedName>
</protein>
<gene>
    <name evidence="2" type="ORF">DPMN_026691</name>
</gene>